<name>A0A0D4WTK2_9ACTN</name>
<dbReference type="NCBIfam" id="TIGR01720">
    <property type="entry name" value="NRPS-para261"/>
    <property type="match status" value="1"/>
</dbReference>
<keyword evidence="3" id="KW-0596">Phosphopantetheine</keyword>
<dbReference type="NCBIfam" id="NF003417">
    <property type="entry name" value="PRK04813.1"/>
    <property type="match status" value="3"/>
</dbReference>
<evidence type="ECO:0000256" key="5">
    <source>
        <dbReference type="ARBA" id="ARBA00022737"/>
    </source>
</evidence>
<dbReference type="CDD" id="cd12117">
    <property type="entry name" value="A_NRPS_Srf_like"/>
    <property type="match status" value="1"/>
</dbReference>
<comment type="similarity">
    <text evidence="2">Belongs to the ATP-dependent AMP-binding enzyme family.</text>
</comment>
<dbReference type="InterPro" id="IPR042099">
    <property type="entry name" value="ANL_N_sf"/>
</dbReference>
<accession>A0A0D4WTK2</accession>
<dbReference type="SUPFAM" id="SSF47336">
    <property type="entry name" value="ACP-like"/>
    <property type="match status" value="3"/>
</dbReference>
<dbReference type="GO" id="GO:0044550">
    <property type="term" value="P:secondary metabolite biosynthetic process"/>
    <property type="evidence" value="ECO:0007669"/>
    <property type="project" value="UniProtKB-ARBA"/>
</dbReference>
<dbReference type="Gene3D" id="3.30.559.10">
    <property type="entry name" value="Chloramphenicol acetyltransferase-like domain"/>
    <property type="match status" value="4"/>
</dbReference>
<evidence type="ECO:0000259" key="8">
    <source>
        <dbReference type="PROSITE" id="PS50075"/>
    </source>
</evidence>
<dbReference type="Gene3D" id="2.30.38.10">
    <property type="entry name" value="Luciferase, Domain 3"/>
    <property type="match status" value="2"/>
</dbReference>
<dbReference type="PANTHER" id="PTHR45527">
    <property type="entry name" value="NONRIBOSOMAL PEPTIDE SYNTHETASE"/>
    <property type="match status" value="1"/>
</dbReference>
<feature type="domain" description="Carrier" evidence="8">
    <location>
        <begin position="3091"/>
        <end position="3165"/>
    </location>
</feature>
<proteinExistence type="inferred from homology"/>
<evidence type="ECO:0000313" key="9">
    <source>
        <dbReference type="EMBL" id="AJV88375.1"/>
    </source>
</evidence>
<evidence type="ECO:0000256" key="7">
    <source>
        <dbReference type="SAM" id="MobiDB-lite"/>
    </source>
</evidence>
<dbReference type="FunFam" id="3.40.50.980:FF:000001">
    <property type="entry name" value="Non-ribosomal peptide synthetase"/>
    <property type="match status" value="3"/>
</dbReference>
<feature type="domain" description="Carrier" evidence="8">
    <location>
        <begin position="951"/>
        <end position="1026"/>
    </location>
</feature>
<dbReference type="Pfam" id="PF00668">
    <property type="entry name" value="Condensation"/>
    <property type="match status" value="4"/>
</dbReference>
<dbReference type="InterPro" id="IPR020806">
    <property type="entry name" value="PKS_PP-bd"/>
</dbReference>
<evidence type="ECO:0000256" key="6">
    <source>
        <dbReference type="ARBA" id="ARBA00023194"/>
    </source>
</evidence>
<dbReference type="Pfam" id="PF13193">
    <property type="entry name" value="AMP-binding_C"/>
    <property type="match status" value="3"/>
</dbReference>
<dbReference type="InterPro" id="IPR000873">
    <property type="entry name" value="AMP-dep_synth/lig_dom"/>
</dbReference>
<evidence type="ECO:0000256" key="4">
    <source>
        <dbReference type="ARBA" id="ARBA00022553"/>
    </source>
</evidence>
<dbReference type="InterPro" id="IPR010071">
    <property type="entry name" value="AA_adenyl_dom"/>
</dbReference>
<dbReference type="PANTHER" id="PTHR45527:SF1">
    <property type="entry name" value="FATTY ACID SYNTHASE"/>
    <property type="match status" value="1"/>
</dbReference>
<dbReference type="PROSITE" id="PS00012">
    <property type="entry name" value="PHOSPHOPANTETHEINE"/>
    <property type="match status" value="3"/>
</dbReference>
<dbReference type="InterPro" id="IPR001242">
    <property type="entry name" value="Condensation_dom"/>
</dbReference>
<dbReference type="CDD" id="cd17643">
    <property type="entry name" value="A_NRPS_Cytc1-like"/>
    <property type="match status" value="1"/>
</dbReference>
<dbReference type="NCBIfam" id="TIGR01733">
    <property type="entry name" value="AA-adenyl-dom"/>
    <property type="match status" value="3"/>
</dbReference>
<keyword evidence="6" id="KW-0045">Antibiotic biosynthesis</keyword>
<dbReference type="GO" id="GO:0072330">
    <property type="term" value="P:monocarboxylic acid biosynthetic process"/>
    <property type="evidence" value="ECO:0007669"/>
    <property type="project" value="UniProtKB-ARBA"/>
</dbReference>
<dbReference type="GO" id="GO:0003824">
    <property type="term" value="F:catalytic activity"/>
    <property type="evidence" value="ECO:0007669"/>
    <property type="project" value="InterPro"/>
</dbReference>
<dbReference type="InterPro" id="IPR020845">
    <property type="entry name" value="AMP-binding_CS"/>
</dbReference>
<evidence type="ECO:0000256" key="2">
    <source>
        <dbReference type="ARBA" id="ARBA00006432"/>
    </source>
</evidence>
<dbReference type="CDD" id="cd19540">
    <property type="entry name" value="LCL_NRPS-like"/>
    <property type="match status" value="2"/>
</dbReference>
<dbReference type="GO" id="GO:0031177">
    <property type="term" value="F:phosphopantetheine binding"/>
    <property type="evidence" value="ECO:0007669"/>
    <property type="project" value="InterPro"/>
</dbReference>
<dbReference type="PROSITE" id="PS00455">
    <property type="entry name" value="AMP_BINDING"/>
    <property type="match status" value="3"/>
</dbReference>
<dbReference type="SMART" id="SM00823">
    <property type="entry name" value="PKS_PP"/>
    <property type="match status" value="3"/>
</dbReference>
<dbReference type="FunFam" id="3.30.300.30:FF:000010">
    <property type="entry name" value="Enterobactin synthetase component F"/>
    <property type="match status" value="3"/>
</dbReference>
<dbReference type="InterPro" id="IPR023213">
    <property type="entry name" value="CAT-like_dom_sf"/>
</dbReference>
<dbReference type="PROSITE" id="PS50075">
    <property type="entry name" value="CARRIER"/>
    <property type="match status" value="3"/>
</dbReference>
<dbReference type="InterPro" id="IPR010060">
    <property type="entry name" value="NRPS_synth"/>
</dbReference>
<keyword evidence="4" id="KW-0597">Phosphoprotein</keyword>
<dbReference type="Gene3D" id="3.30.300.30">
    <property type="match status" value="3"/>
</dbReference>
<dbReference type="Gene3D" id="3.30.559.30">
    <property type="entry name" value="Nonribosomal peptide synthetase, condensation domain"/>
    <property type="match status" value="4"/>
</dbReference>
<evidence type="ECO:0000256" key="1">
    <source>
        <dbReference type="ARBA" id="ARBA00001957"/>
    </source>
</evidence>
<comment type="cofactor">
    <cofactor evidence="1">
        <name>pantetheine 4'-phosphate</name>
        <dbReference type="ChEBI" id="CHEBI:47942"/>
    </cofactor>
</comment>
<dbReference type="GO" id="GO:0005737">
    <property type="term" value="C:cytoplasm"/>
    <property type="evidence" value="ECO:0007669"/>
    <property type="project" value="TreeGrafter"/>
</dbReference>
<dbReference type="FunFam" id="3.40.50.980:FF:000002">
    <property type="entry name" value="Enterobactin synthetase component F"/>
    <property type="match status" value="1"/>
</dbReference>
<dbReference type="InterPro" id="IPR045851">
    <property type="entry name" value="AMP-bd_C_sf"/>
</dbReference>
<dbReference type="Pfam" id="PF00550">
    <property type="entry name" value="PP-binding"/>
    <property type="match status" value="3"/>
</dbReference>
<feature type="domain" description="Carrier" evidence="8">
    <location>
        <begin position="2028"/>
        <end position="2103"/>
    </location>
</feature>
<dbReference type="EMBL" id="KP715145">
    <property type="protein sequence ID" value="AJV88375.1"/>
    <property type="molecule type" value="Genomic_DNA"/>
</dbReference>
<dbReference type="Pfam" id="PF00501">
    <property type="entry name" value="AMP-binding"/>
    <property type="match status" value="3"/>
</dbReference>
<keyword evidence="5" id="KW-0677">Repeat</keyword>
<evidence type="ECO:0000256" key="3">
    <source>
        <dbReference type="ARBA" id="ARBA00022450"/>
    </source>
</evidence>
<dbReference type="InterPro" id="IPR025110">
    <property type="entry name" value="AMP-bd_C"/>
</dbReference>
<sequence length="3669" mass="397483">MWFAQQLDPQNPIFSWGEYLEIHGPVDAVIFESALRRVISEAEAMRARVVTESGAVGQTIEPLPERLLQVVDVSDEPDPVRAAERIMRSDLARPMDLVYGPAFTQILFQAAPDRFLWYQRIHHVVIDGYGLSLVVRRVADVYSALVRGLPADEGAFPPLRDLLDEDTAYRESAAYAEDREYWLGRLGDHPEVPALAEGTPVTSSRFHRHSTWLGPDAAHELTASAREIGASMPRLMIAAAAAYVHRMTGATDVVLGLPVTGRTSDAARAVPGMASNVMPFRLRVRPQTTVADLVHHVREELRGLMTHQRYRYEDMRRDLKQVADDRRVLGPVVNVMRFDYDLSFAGFPSIAHNLSTGPVPDLSILVHDRMDGRGLRVDFDGNPELYSDDDVATHQRRFLGLLNAMAADTAQPVGRLSVILPEEHGQLLAHNATQRPTHQHAMSMVRRFAELAASQPHAPALRSRTGRLTYRELDERANRLAHLLKDFGVGAETAVAVLMERSADMVVTTLAVLKAGGMYVPIHPSYPAARRRFIMRETGAPVLLTDAALESDRFPHDAAVIVVDTEPRLGGMPVSDPGVTAHPDQLACVMYTSGSTGVPKGVAITHRDITDLAHDRWWGHGCTERVLLHSPHAWDAYTLEAWVPLLTGGEVVLAPPGDLDLRDLASLIVQERITALWLTAGLFHLLAEQNPECFRGLKQVWTGGDVVSAKAVRAALDHNPELTVVNGYGPTETTVFATRNPIRAAHETSATVPIGRPLDNMRVHILDGAFMPVPPGTSGELYVAGAGLARGYAHRPALTAERFVADPFGAPGSRIYRTGDLARRRPDGSLEFTGRSDDQIKLRGFRVELAEIEEALSRHPGVAQATVLLREFRPADDRLIAYVVPTAHALDRPGASPSPDELGDHLKAVLPEYMVPAAYVLLDALPLTDHGKLDRSRLPMPDLAAAPISRAPRTPQEEVLCGLFAEALGLSALGVDDNFFDLGGHSLLAIRLINRIRSVLGLEVSLKALFDAPTVAQLAATAAPASTLPKPELVARKRPDPIPLSSAQHRLWFLNQAQEAALAYNVPMVFRISGPLDMAHMRAALGDLATRHEILRTVYPLLDGAPHQRVLDPADAVVEPVLHEITEADLASRLAEAAREEFDLTTDLPLRARVFRTRTDDHVLLLLLHHIAADGWSLEPIARDLSAAYTARHQGRVPHWSPLPVQYADYALWQHALLGDEHTPDQPIRAQLDFWRAELSGMPHELTLPADRPRPASPSHGVGTIPLELPAELHRETAALARRADTTVFMVLQAALATLLTRMGAGTDLPIGTPIAGRDDERLQDLVGFFVNTLVLRTDTSGQPTFDELLARVRTTTLAAYAHRDVPFDRLVETLNPPRVLGRHPLFQVMLALQDDDVRLSLPGATARLEPVETVAAKFDLLVGLSERHDNMGAPAGITGGLEYSTDLFDPAAARALAGRFVRILAQAVADPGQRISDIDVLAAEEREELPSIAGGSDAGTETAPALLHKLFEAQARRTPDAIAVSHLGHGMTYRELDERAGRLARLLRERGAGPERVVALLLPRSADLVTAILAILKSGAAYLPMDPDHPDRRLELMLRDAAPQCAVTTSEAANRLPAALGAIVLDDEVTTAALAQPPGTGQDAAEEQDPAEASPENAAYVIYTSGSSGTPKGVVIPHRNVVRLFTTTQERFRFGPDDVWTLCHNYSFDFSVWEIWGPLLHGGRLVVVGRQVVRSPEELLALLADERVTVLNQTPSAFYQLMQADRDDPALGDRLSLRWVIFGGEALEPRRLADWYDRHAENAPALVNMYGITETTVHVSHLPLHRHTAVGHGSPIGRPLPDLRLRLLDERLRPLPVGVEGDLYVSGPGLARGYLNRPALTAERFVADPYGPAGQRMYRTGDRARRRSDGGFNFAGRADQQVQVRGFRIEPGEIEAVLTRHEGIAQATVVVHDFGSGDQRLVAYVVPGPGHAPDPADWRRHAAGLLPEHMVPALCLPLDAIPMTANGKLDRASLPRPERTATSAGRAPRDHREQILTGLFADVLGLPVPGIDDSFFALGGHSLLVTRLVGRIRAALDVELPLRAVFEAPTVAALAERLARAPRAQRPPLRPLDRPTETPLSYAQRRLWFLRHLEGPSATYNISWAVRLTGALDVPALQTALRDVVARHEALRTVFPERDGVPRQHILDPADVRLAVPVTDTAESDLTETLRRGAAHEFALVGDVPLRAELLRLRADVHVLHLVVHHIAADGWSLTPLARDLATAYRARTEGTEPAWRPLPVQYADYSLWQRELLEEGVEPGGTGVMARELAFWRRALADIPEQLDLPTDRPRPAVSTHRGGLVDFELPGPLHAALEDLARARGASLFMVVQAGLAALLTRLGAGTDLPIGTPVAGRTDPALDDAVGFFVNTLVLRTDTTGDPTFTELLDRVVQTDLTALSRQELPFERLVEALKPERSLSSQPLFQVLLTLHNMPEADFIVPGLAASGEHVPLDVAKFDLSFGLTERRDADGAPAGVSGLVEYSADLFDCSTVRLIAERLVRLLHAVTLRPDRRIGEVEILDAAEREELLHPRNDGTHPLPRACLGDLFERQVRRTPDAPAAHHEGTELSYTELNERANRLAHTLIDRGVGPEDLVALALPRSADLVVAVLGVLKSGAGYLPVDPDYPADRIAAMLADARPACVLADRSVAGTLPDVTPGTLMVLDADDTASVLAAARADDPVDADRTVPQRPENCAYVIFTSGSTGRPKGVLVPHTGVPNLALTLDEQVGVGPGSRFLQFASLSFDAAVPELFMPLLAGACVVLAPADRLLPGQPLADLAARTGVTHAILPPSALAVLPEDAFDEGTTVFTVGEACPPELVRRWAGRVQLINAYGPTEATVCGAASEPLSATADGTPPIGRPLANVRAYVLDASLRPVPPGTTGELYLAGAGVARGYLGRPGLTAGRFVPDPYGAPGTRMYRTGDLARRRADGQLTFVGRADDQVKIRGFRIEPDEVSAALSRLPEVARAVVVVREDRPGDRRLVAYAELRTGSSPAPSALRGALAGTLPGYMVPSVVVLDQLPLSTSGKIDRGALPAPDHSADLSATPPTTPVEKLLCDLFVEVLGLPAIGVHDGFFDLGGDSILSIQLVGRARRAGLDISPRDVFQKPTVAELAAAARTVSTTVQSRPDIGTGDVPLTPIVRWLREQGGPVDGFHQSVVVSLPVGAERDRLTRTVQALLDHHDALRLRLERDGERWSLHVPPAGAVSAHDCLRRVDIGGADGAGHAALRAAETRAAQDRLSPDTGVMVQAVWFDAGPDRPGRLLLMVHHLAVDGVSWRILLPDLQAAWAALTQGREPELPPTGTTLRSWARLLHGEARRPERMAEVPLWADILATPDPELAARPLDPQLDTHATTSRFTVEVPAARTTALLTTLPAAFGAGVNDVLLTAFTLAVVEWRRRTGRSANSAVLLDLEDHGREPVLDGVDLSRTVGWLTSAHPVRIDPGALAWSEVTDGGPGLGRALKSVKEQLRLLPDRGIGYGLLRHLNPRTAAELGAPEARPQIGFNYLGRFVGQPDADWAPVADGAGFGGGADAAAPAPHVIEVNALARDDGDGTRLLCTWSWPEALLPQAEVRELAACWLAALNGLVSHHERPDAGGLTTSDLSLVTLDQDRIDQMEAAWRNRK</sequence>
<organism evidence="9">
    <name type="scientific">Streptomyces drozdowiczii</name>
    <dbReference type="NCBI Taxonomy" id="202862"/>
    <lineage>
        <taxon>Bacteria</taxon>
        <taxon>Bacillati</taxon>
        <taxon>Actinomycetota</taxon>
        <taxon>Actinomycetes</taxon>
        <taxon>Kitasatosporales</taxon>
        <taxon>Streptomycetaceae</taxon>
        <taxon>Streptomyces</taxon>
    </lineage>
</organism>
<dbReference type="InterPro" id="IPR036736">
    <property type="entry name" value="ACP-like_sf"/>
</dbReference>
<dbReference type="Gene3D" id="3.40.50.12780">
    <property type="entry name" value="N-terminal domain of ligase-like"/>
    <property type="match status" value="1"/>
</dbReference>
<dbReference type="GO" id="GO:0043041">
    <property type="term" value="P:amino acid activation for nonribosomal peptide biosynthetic process"/>
    <property type="evidence" value="ECO:0007669"/>
    <property type="project" value="TreeGrafter"/>
</dbReference>
<dbReference type="FunFam" id="1.10.1200.10:FF:000005">
    <property type="entry name" value="Nonribosomal peptide synthetase 1"/>
    <property type="match status" value="1"/>
</dbReference>
<feature type="region of interest" description="Disordered" evidence="7">
    <location>
        <begin position="2010"/>
        <end position="2029"/>
    </location>
</feature>
<dbReference type="FunFam" id="2.30.38.10:FF:000001">
    <property type="entry name" value="Non-ribosomal peptide synthetase PvdI"/>
    <property type="match status" value="2"/>
</dbReference>
<dbReference type="FunFam" id="3.40.50.12780:FF:000012">
    <property type="entry name" value="Non-ribosomal peptide synthetase"/>
    <property type="match status" value="3"/>
</dbReference>
<dbReference type="InterPro" id="IPR006162">
    <property type="entry name" value="Ppantetheine_attach_site"/>
</dbReference>
<feature type="region of interest" description="Disordered" evidence="7">
    <location>
        <begin position="1635"/>
        <end position="1654"/>
    </location>
</feature>
<dbReference type="Gene3D" id="1.10.1200.10">
    <property type="entry name" value="ACP-like"/>
    <property type="match status" value="3"/>
</dbReference>
<feature type="compositionally biased region" description="Basic and acidic residues" evidence="7">
    <location>
        <begin position="2010"/>
        <end position="2020"/>
    </location>
</feature>
<dbReference type="GO" id="GO:0017000">
    <property type="term" value="P:antibiotic biosynthetic process"/>
    <property type="evidence" value="ECO:0007669"/>
    <property type="project" value="UniProtKB-KW"/>
</dbReference>
<dbReference type="CDD" id="cd19534">
    <property type="entry name" value="E_NRPS"/>
    <property type="match status" value="1"/>
</dbReference>
<dbReference type="Gene3D" id="3.40.50.980">
    <property type="match status" value="4"/>
</dbReference>
<dbReference type="GO" id="GO:0008610">
    <property type="term" value="P:lipid biosynthetic process"/>
    <property type="evidence" value="ECO:0007669"/>
    <property type="project" value="UniProtKB-ARBA"/>
</dbReference>
<dbReference type="InterPro" id="IPR009081">
    <property type="entry name" value="PP-bd_ACP"/>
</dbReference>
<dbReference type="SUPFAM" id="SSF52777">
    <property type="entry name" value="CoA-dependent acyltransferases"/>
    <property type="match status" value="8"/>
</dbReference>
<reference evidence="9" key="1">
    <citation type="journal article" date="2015" name="Org. Lett.">
        <title>Biosynthesis of the Anti-infective Marformycins Featuring Pre-NRPS Assembly Line N-Formylation and O-Methylation and Post-Assembly Line C-Hydroxylation Chemistries.</title>
        <authorList>
            <person name="Liu J."/>
            <person name="Wang B."/>
            <person name="Li H."/>
            <person name="Xie Y."/>
            <person name="Li Q."/>
            <person name="Qin X."/>
            <person name="Zhang X."/>
            <person name="Ju J."/>
        </authorList>
    </citation>
    <scope>NUCLEOTIDE SEQUENCE</scope>
    <source>
        <strain evidence="9">SCSIO 10141</strain>
    </source>
</reference>
<dbReference type="SUPFAM" id="SSF56801">
    <property type="entry name" value="Acetyl-CoA synthetase-like"/>
    <property type="match status" value="3"/>
</dbReference>
<dbReference type="FunFam" id="1.10.1200.10:FF:000016">
    <property type="entry name" value="Non-ribosomal peptide synthase"/>
    <property type="match status" value="2"/>
</dbReference>
<protein>
    <submittedName>
        <fullName evidence="9">MfnC</fullName>
    </submittedName>
</protein>